<comment type="caution">
    <text evidence="1">The sequence shown here is derived from an EMBL/GenBank/DDBJ whole genome shotgun (WGS) entry which is preliminary data.</text>
</comment>
<keyword evidence="2" id="KW-1185">Reference proteome</keyword>
<reference evidence="1" key="1">
    <citation type="submission" date="2022-10" db="EMBL/GenBank/DDBJ databases">
        <title>Complete Genome of Trichothecium roseum strain YXFP-22015, a Plant Pathogen Isolated from Citrus.</title>
        <authorList>
            <person name="Wang Y."/>
            <person name="Zhu L."/>
        </authorList>
    </citation>
    <scope>NUCLEOTIDE SEQUENCE</scope>
    <source>
        <strain evidence="1">YXFP-22015</strain>
    </source>
</reference>
<dbReference type="EMBL" id="CM047943">
    <property type="protein sequence ID" value="KAI9900954.1"/>
    <property type="molecule type" value="Genomic_DNA"/>
</dbReference>
<protein>
    <submittedName>
        <fullName evidence="1">Uncharacterized protein</fullName>
    </submittedName>
</protein>
<gene>
    <name evidence="1" type="ORF">N3K66_005216</name>
</gene>
<proteinExistence type="predicted"/>
<accession>A0ACC0V3B8</accession>
<dbReference type="Proteomes" id="UP001163324">
    <property type="component" value="Chromosome 4"/>
</dbReference>
<sequence length="685" mass="77203">MAKPTGPGIYSATYSGIPVYEFQFGTDLREHVMRRRSDDWVNATHILKAAGFDKPARTRILERDVQKSEHEKIQGGYGKYQGTWIPLSAGEQLAIRHSVYDRLKLIFEYTAGNESPPQAPRHASKPKAPKAARPAVPRWNSKTQPPAEKPVRPAKPEVQPAPIPEEYDGGGDIVMGGEEDTPDNLTVASQPYMIDEDGFEISQVSTGHRKRKREEQMQEVQDQQHAVYGDQLLDYFLLSRHNDQPVVRPEPPANFQPNWPIDAENHTALHWASAMGDLDVIKQLKRFNADAGMRNIRGETPLMRSVNFTNCYEKHTFPDVFKQLMDTWDLRDVSGCTVIHHAAIMKNSKHIVGSCSRYYLENILNSLQESLEPAAFQHLIDAQDNEGNTALHLAARRNARKCVRALLGRHASTTIENHEGVRPEDLIIDMNSSRKDRAGHPQSSSPFAPDSQRHAHFKDAFAEKPAKKPPVTFKSSAAFTVSTRITPIILEKFQELAKSYDEEWLEKDAAETEAKRILANTQAELNSLYQQIADVEAQLDPEETASKYFNEANLSKHQVHSLITHQNRLHVQEAVEQEMAAQTQRAATPVDSYADRLSLAQQLSHMLTDQRLAESEYVEALSMVGTGEKIEKYRKLLKRCLDSQDGEILDTNLDSLIEMMEEEKDMVDIDGVSPVEGPRDLKLAA</sequence>
<organism evidence="1 2">
    <name type="scientific">Trichothecium roseum</name>
    <dbReference type="NCBI Taxonomy" id="47278"/>
    <lineage>
        <taxon>Eukaryota</taxon>
        <taxon>Fungi</taxon>
        <taxon>Dikarya</taxon>
        <taxon>Ascomycota</taxon>
        <taxon>Pezizomycotina</taxon>
        <taxon>Sordariomycetes</taxon>
        <taxon>Hypocreomycetidae</taxon>
        <taxon>Hypocreales</taxon>
        <taxon>Hypocreales incertae sedis</taxon>
        <taxon>Trichothecium</taxon>
    </lineage>
</organism>
<name>A0ACC0V3B8_9HYPO</name>
<evidence type="ECO:0000313" key="1">
    <source>
        <dbReference type="EMBL" id="KAI9900954.1"/>
    </source>
</evidence>
<evidence type="ECO:0000313" key="2">
    <source>
        <dbReference type="Proteomes" id="UP001163324"/>
    </source>
</evidence>